<reference evidence="1" key="1">
    <citation type="submission" date="2018-05" db="EMBL/GenBank/DDBJ databases">
        <authorList>
            <person name="Lanie J.A."/>
            <person name="Ng W.-L."/>
            <person name="Kazmierczak K.M."/>
            <person name="Andrzejewski T.M."/>
            <person name="Davidsen T.M."/>
            <person name="Wayne K.J."/>
            <person name="Tettelin H."/>
            <person name="Glass J.I."/>
            <person name="Rusch D."/>
            <person name="Podicherti R."/>
            <person name="Tsui H.-C.T."/>
            <person name="Winkler M.E."/>
        </authorList>
    </citation>
    <scope>NUCLEOTIDE SEQUENCE</scope>
</reference>
<feature type="non-terminal residue" evidence="1">
    <location>
        <position position="1"/>
    </location>
</feature>
<gene>
    <name evidence="1" type="ORF">METZ01_LOCUS490653</name>
</gene>
<organism evidence="1">
    <name type="scientific">marine metagenome</name>
    <dbReference type="NCBI Taxonomy" id="408172"/>
    <lineage>
        <taxon>unclassified sequences</taxon>
        <taxon>metagenomes</taxon>
        <taxon>ecological metagenomes</taxon>
    </lineage>
</organism>
<dbReference type="AlphaFoldDB" id="A0A383D0I2"/>
<dbReference type="EMBL" id="UINC01213153">
    <property type="protein sequence ID" value="SVE37799.1"/>
    <property type="molecule type" value="Genomic_DNA"/>
</dbReference>
<evidence type="ECO:0000313" key="1">
    <source>
        <dbReference type="EMBL" id="SVE37799.1"/>
    </source>
</evidence>
<sequence>RMLMYELTYSEKYSKIDSHCLYAIYA</sequence>
<accession>A0A383D0I2</accession>
<name>A0A383D0I2_9ZZZZ</name>
<proteinExistence type="predicted"/>
<protein>
    <submittedName>
        <fullName evidence="1">Uncharacterized protein</fullName>
    </submittedName>
</protein>